<comment type="caution">
    <text evidence="2">The sequence shown here is derived from an EMBL/GenBank/DDBJ whole genome shotgun (WGS) entry which is preliminary data.</text>
</comment>
<sequence>MTCPAGASRPCWTLIRTIRKCTGMCAWISMACLPAGARSPSAWSRAAGRASSPASGPYSCDDASLMKLPRDITARLVWALDNLLPPALRDARWFARLFIAPVARSRTRAYLDFKARAPGMSAHEYAAAYRETAGVMDRETDLNRPCADAIEAALTGGAVLDVGAGRGWLAARLSERCAVTALDIVTPEGRDDGVGWVQGRFEALPFADDSFDGVVCAHVLEHVLDFEACLAELRRVTRGKLIIVVPLQRPYRHALDLHLNFFPWPEAFLLRARPGGRAHAWSVLGGDLYYEEDAAKAQ</sequence>
<proteinExistence type="predicted"/>
<protein>
    <submittedName>
        <fullName evidence="2">Class I SAM-dependent methyltransferase</fullName>
    </submittedName>
</protein>
<keyword evidence="2" id="KW-0489">Methyltransferase</keyword>
<dbReference type="EMBL" id="VWOJ01000001">
    <property type="protein sequence ID" value="KAA5805385.1"/>
    <property type="molecule type" value="Genomic_DNA"/>
</dbReference>
<organism evidence="2 3">
    <name type="scientific">Alkalicaulis satelles</name>
    <dbReference type="NCBI Taxonomy" id="2609175"/>
    <lineage>
        <taxon>Bacteria</taxon>
        <taxon>Pseudomonadati</taxon>
        <taxon>Pseudomonadota</taxon>
        <taxon>Alphaproteobacteria</taxon>
        <taxon>Maricaulales</taxon>
        <taxon>Maricaulaceae</taxon>
        <taxon>Alkalicaulis</taxon>
    </lineage>
</organism>
<evidence type="ECO:0000259" key="1">
    <source>
        <dbReference type="Pfam" id="PF08241"/>
    </source>
</evidence>
<name>A0A5M6ZN93_9PROT</name>
<gene>
    <name evidence="2" type="ORF">F1654_05240</name>
</gene>
<dbReference type="Proteomes" id="UP000325122">
    <property type="component" value="Unassembled WGS sequence"/>
</dbReference>
<accession>A0A5M6ZN93</accession>
<feature type="domain" description="Methyltransferase type 11" evidence="1">
    <location>
        <begin position="160"/>
        <end position="238"/>
    </location>
</feature>
<evidence type="ECO:0000313" key="3">
    <source>
        <dbReference type="Proteomes" id="UP000325122"/>
    </source>
</evidence>
<dbReference type="Pfam" id="PF08241">
    <property type="entry name" value="Methyltransf_11"/>
    <property type="match status" value="1"/>
</dbReference>
<dbReference type="InterPro" id="IPR013216">
    <property type="entry name" value="Methyltransf_11"/>
</dbReference>
<dbReference type="PANTHER" id="PTHR43591:SF24">
    <property type="entry name" value="2-METHOXY-6-POLYPRENYL-1,4-BENZOQUINOL METHYLASE, MITOCHONDRIAL"/>
    <property type="match status" value="1"/>
</dbReference>
<evidence type="ECO:0000313" key="2">
    <source>
        <dbReference type="EMBL" id="KAA5805385.1"/>
    </source>
</evidence>
<dbReference type="GO" id="GO:0032259">
    <property type="term" value="P:methylation"/>
    <property type="evidence" value="ECO:0007669"/>
    <property type="project" value="UniProtKB-KW"/>
</dbReference>
<dbReference type="Gene3D" id="3.40.50.150">
    <property type="entry name" value="Vaccinia Virus protein VP39"/>
    <property type="match status" value="1"/>
</dbReference>
<keyword evidence="3" id="KW-1185">Reference proteome</keyword>
<keyword evidence="2" id="KW-0808">Transferase</keyword>
<dbReference type="PANTHER" id="PTHR43591">
    <property type="entry name" value="METHYLTRANSFERASE"/>
    <property type="match status" value="1"/>
</dbReference>
<reference evidence="2 3" key="1">
    <citation type="submission" date="2019-09" db="EMBL/GenBank/DDBJ databases">
        <authorList>
            <person name="Kevbrin V."/>
            <person name="Grouzdev D.S."/>
        </authorList>
    </citation>
    <scope>NUCLEOTIDE SEQUENCE [LARGE SCALE GENOMIC DNA]</scope>
    <source>
        <strain evidence="2 3">G-192</strain>
    </source>
</reference>
<dbReference type="CDD" id="cd02440">
    <property type="entry name" value="AdoMet_MTases"/>
    <property type="match status" value="1"/>
</dbReference>
<dbReference type="SUPFAM" id="SSF53335">
    <property type="entry name" value="S-adenosyl-L-methionine-dependent methyltransferases"/>
    <property type="match status" value="1"/>
</dbReference>
<dbReference type="GO" id="GO:0008757">
    <property type="term" value="F:S-adenosylmethionine-dependent methyltransferase activity"/>
    <property type="evidence" value="ECO:0007669"/>
    <property type="project" value="InterPro"/>
</dbReference>
<dbReference type="AlphaFoldDB" id="A0A5M6ZN93"/>
<dbReference type="InterPro" id="IPR029063">
    <property type="entry name" value="SAM-dependent_MTases_sf"/>
</dbReference>